<name>A0ABS3QLJ1_9BACT</name>
<dbReference type="Proteomes" id="UP000664369">
    <property type="component" value="Unassembled WGS sequence"/>
</dbReference>
<proteinExistence type="predicted"/>
<feature type="chain" id="PRO_5046228275" evidence="1">
    <location>
        <begin position="23"/>
        <end position="389"/>
    </location>
</feature>
<keyword evidence="4" id="KW-1185">Reference proteome</keyword>
<dbReference type="Gene3D" id="3.40.710.10">
    <property type="entry name" value="DD-peptidase/beta-lactamase superfamily"/>
    <property type="match status" value="1"/>
</dbReference>
<dbReference type="EMBL" id="JAGETZ010000015">
    <property type="protein sequence ID" value="MBO2012150.1"/>
    <property type="molecule type" value="Genomic_DNA"/>
</dbReference>
<dbReference type="PANTHER" id="PTHR46825:SF8">
    <property type="entry name" value="BETA-LACTAMASE-RELATED"/>
    <property type="match status" value="1"/>
</dbReference>
<comment type="caution">
    <text evidence="3">The sequence shown here is derived from an EMBL/GenBank/DDBJ whole genome shotgun (WGS) entry which is preliminary data.</text>
</comment>
<reference evidence="3 4" key="1">
    <citation type="submission" date="2021-03" db="EMBL/GenBank/DDBJ databases">
        <authorList>
            <person name="Kim M.K."/>
        </authorList>
    </citation>
    <scope>NUCLEOTIDE SEQUENCE [LARGE SCALE GENOMIC DNA]</scope>
    <source>
        <strain evidence="3 4">BT442</strain>
    </source>
</reference>
<dbReference type="Pfam" id="PF00144">
    <property type="entry name" value="Beta-lactamase"/>
    <property type="match status" value="1"/>
</dbReference>
<dbReference type="RefSeq" id="WP_208177917.1">
    <property type="nucleotide sequence ID" value="NZ_JAGETZ010000015.1"/>
</dbReference>
<dbReference type="InterPro" id="IPR012338">
    <property type="entry name" value="Beta-lactam/transpept-like"/>
</dbReference>
<dbReference type="InterPro" id="IPR001466">
    <property type="entry name" value="Beta-lactam-related"/>
</dbReference>
<evidence type="ECO:0000313" key="4">
    <source>
        <dbReference type="Proteomes" id="UP000664369"/>
    </source>
</evidence>
<dbReference type="SUPFAM" id="SSF56601">
    <property type="entry name" value="beta-lactamase/transpeptidase-like"/>
    <property type="match status" value="1"/>
</dbReference>
<feature type="signal peptide" evidence="1">
    <location>
        <begin position="1"/>
        <end position="22"/>
    </location>
</feature>
<sequence>MKAKTWLLLALASFLGSGASLREAPKPGIAANKRDMQAIVDHAVAGFVSNPKHVGLSIGVSCAGKRTFYNYGRVAGTSSPAPTEKTIYEIASLTKSFTGLLLAQAVIDGKIGLHDEVQTYLGPAYANLAYHGRAIRLVDLANHTSGLPKNVPALPSGVSPREMMAQYADFSEEAFLREIRRVVPDTVPGTRFAYSNAGTQLLGIVLQRVYHTSYGQLVRRYITRPHHMRDTELAVKPRQHPRCAQGYNAAGEPMPELTFWRTVPAAGFLKSTTRDLLAYAEWNLNEQDPVVALAHQPTFRHTTEANADIGLCWFVTPEGPGERQVHHAGGSFGTTSYCLLSPAGRTGIVCLANDAGPTTEQELRDLSQQILAGLGQLSAASTPPAGAPK</sequence>
<gene>
    <name evidence="3" type="ORF">J4E00_24000</name>
</gene>
<evidence type="ECO:0000259" key="2">
    <source>
        <dbReference type="Pfam" id="PF00144"/>
    </source>
</evidence>
<organism evidence="3 4">
    <name type="scientific">Hymenobacter negativus</name>
    <dbReference type="NCBI Taxonomy" id="2795026"/>
    <lineage>
        <taxon>Bacteria</taxon>
        <taxon>Pseudomonadati</taxon>
        <taxon>Bacteroidota</taxon>
        <taxon>Cytophagia</taxon>
        <taxon>Cytophagales</taxon>
        <taxon>Hymenobacteraceae</taxon>
        <taxon>Hymenobacter</taxon>
    </lineage>
</organism>
<accession>A0ABS3QLJ1</accession>
<keyword evidence="1" id="KW-0732">Signal</keyword>
<protein>
    <submittedName>
        <fullName evidence="3">Beta-lactamase family protein</fullName>
    </submittedName>
</protein>
<dbReference type="PANTHER" id="PTHR46825">
    <property type="entry name" value="D-ALANYL-D-ALANINE-CARBOXYPEPTIDASE/ENDOPEPTIDASE AMPH"/>
    <property type="match status" value="1"/>
</dbReference>
<evidence type="ECO:0000313" key="3">
    <source>
        <dbReference type="EMBL" id="MBO2012150.1"/>
    </source>
</evidence>
<feature type="domain" description="Beta-lactamase-related" evidence="2">
    <location>
        <begin position="41"/>
        <end position="365"/>
    </location>
</feature>
<dbReference type="InterPro" id="IPR050491">
    <property type="entry name" value="AmpC-like"/>
</dbReference>
<evidence type="ECO:0000256" key="1">
    <source>
        <dbReference type="SAM" id="SignalP"/>
    </source>
</evidence>